<dbReference type="PROSITE" id="PS50943">
    <property type="entry name" value="HTH_CROC1"/>
    <property type="match status" value="1"/>
</dbReference>
<feature type="compositionally biased region" description="Low complexity" evidence="1">
    <location>
        <begin position="13"/>
        <end position="33"/>
    </location>
</feature>
<evidence type="ECO:0000313" key="4">
    <source>
        <dbReference type="Proteomes" id="UP001599756"/>
    </source>
</evidence>
<accession>A0ABW6HHJ7</accession>
<evidence type="ECO:0000259" key="2">
    <source>
        <dbReference type="PROSITE" id="PS50943"/>
    </source>
</evidence>
<sequence length="240" mass="25061">MTGQTAPGKPGPAQVAQERAPAGAAGERGPLGHLGRHLARRRAELGLTRRETAALAGMAPSYLAYLEERPLAAPGAGVLGRLAAVLHTTVPELTGGAADLPPGAGPATRTPRFTELTEAECRVLLGTRGVGRVAVETDSGPVIVPVNYSVVDGDIVFRTAPGTTTFQASGRRVAFEADRIDDAFGEGWSVLVRGRARAVTDPDEAGRLAERAQGVPWAGGRREEWVRIEPLAVTGRRIAA</sequence>
<feature type="region of interest" description="Disordered" evidence="1">
    <location>
        <begin position="1"/>
        <end position="34"/>
    </location>
</feature>
<dbReference type="CDD" id="cd00093">
    <property type="entry name" value="HTH_XRE"/>
    <property type="match status" value="1"/>
</dbReference>
<protein>
    <submittedName>
        <fullName evidence="3">Helix-turn-helix domain-containing protein</fullName>
    </submittedName>
</protein>
<keyword evidence="4" id="KW-1185">Reference proteome</keyword>
<dbReference type="RefSeq" id="WP_381812102.1">
    <property type="nucleotide sequence ID" value="NZ_JBHYTS010000103.1"/>
</dbReference>
<name>A0ABW6HHJ7_9ACTN</name>
<dbReference type="EMBL" id="JBHYTS010000103">
    <property type="protein sequence ID" value="MFE1755675.1"/>
    <property type="molecule type" value="Genomic_DNA"/>
</dbReference>
<dbReference type="InterPro" id="IPR001387">
    <property type="entry name" value="Cro/C1-type_HTH"/>
</dbReference>
<dbReference type="Pfam" id="PF01381">
    <property type="entry name" value="HTH_3"/>
    <property type="match status" value="1"/>
</dbReference>
<dbReference type="Gene3D" id="2.30.110.10">
    <property type="entry name" value="Electron Transport, Fmn-binding Protein, Chain A"/>
    <property type="match status" value="1"/>
</dbReference>
<dbReference type="SMART" id="SM00530">
    <property type="entry name" value="HTH_XRE"/>
    <property type="match status" value="1"/>
</dbReference>
<proteinExistence type="predicted"/>
<dbReference type="Gene3D" id="1.10.260.40">
    <property type="entry name" value="lambda repressor-like DNA-binding domains"/>
    <property type="match status" value="1"/>
</dbReference>
<organism evidence="3 4">
    <name type="scientific">Streptomyces anandii</name>
    <dbReference type="NCBI Taxonomy" id="285454"/>
    <lineage>
        <taxon>Bacteria</taxon>
        <taxon>Bacillati</taxon>
        <taxon>Actinomycetota</taxon>
        <taxon>Actinomycetes</taxon>
        <taxon>Kitasatosporales</taxon>
        <taxon>Streptomycetaceae</taxon>
        <taxon>Streptomyces</taxon>
    </lineage>
</organism>
<feature type="domain" description="HTH cro/C1-type" evidence="2">
    <location>
        <begin position="38"/>
        <end position="93"/>
    </location>
</feature>
<evidence type="ECO:0000313" key="3">
    <source>
        <dbReference type="EMBL" id="MFE1755675.1"/>
    </source>
</evidence>
<comment type="caution">
    <text evidence="3">The sequence shown here is derived from an EMBL/GenBank/DDBJ whole genome shotgun (WGS) entry which is preliminary data.</text>
</comment>
<evidence type="ECO:0000256" key="1">
    <source>
        <dbReference type="SAM" id="MobiDB-lite"/>
    </source>
</evidence>
<gene>
    <name evidence="3" type="ORF">ACFW88_34940</name>
</gene>
<dbReference type="InterPro" id="IPR012349">
    <property type="entry name" value="Split_barrel_FMN-bd"/>
</dbReference>
<dbReference type="InterPro" id="IPR010982">
    <property type="entry name" value="Lambda_DNA-bd_dom_sf"/>
</dbReference>
<dbReference type="SUPFAM" id="SSF50475">
    <property type="entry name" value="FMN-binding split barrel"/>
    <property type="match status" value="1"/>
</dbReference>
<dbReference type="InterPro" id="IPR024747">
    <property type="entry name" value="Pyridox_Oxase-rel"/>
</dbReference>
<dbReference type="Pfam" id="PF12900">
    <property type="entry name" value="Pyridox_ox_2"/>
    <property type="match status" value="1"/>
</dbReference>
<reference evidence="3 4" key="1">
    <citation type="submission" date="2024-09" db="EMBL/GenBank/DDBJ databases">
        <title>The Natural Products Discovery Center: Release of the First 8490 Sequenced Strains for Exploring Actinobacteria Biosynthetic Diversity.</title>
        <authorList>
            <person name="Kalkreuter E."/>
            <person name="Kautsar S.A."/>
            <person name="Yang D."/>
            <person name="Bader C.D."/>
            <person name="Teijaro C.N."/>
            <person name="Fluegel L."/>
            <person name="Davis C.M."/>
            <person name="Simpson J.R."/>
            <person name="Lauterbach L."/>
            <person name="Steele A.D."/>
            <person name="Gui C."/>
            <person name="Meng S."/>
            <person name="Li G."/>
            <person name="Viehrig K."/>
            <person name="Ye F."/>
            <person name="Su P."/>
            <person name="Kiefer A.F."/>
            <person name="Nichols A."/>
            <person name="Cepeda A.J."/>
            <person name="Yan W."/>
            <person name="Fan B."/>
            <person name="Jiang Y."/>
            <person name="Adhikari A."/>
            <person name="Zheng C.-J."/>
            <person name="Schuster L."/>
            <person name="Cowan T.M."/>
            <person name="Smanski M.J."/>
            <person name="Chevrette M.G."/>
            <person name="De Carvalho L.P.S."/>
            <person name="Shen B."/>
        </authorList>
    </citation>
    <scope>NUCLEOTIDE SEQUENCE [LARGE SCALE GENOMIC DNA]</scope>
    <source>
        <strain evidence="3 4">NPDC059500</strain>
    </source>
</reference>
<dbReference type="Proteomes" id="UP001599756">
    <property type="component" value="Unassembled WGS sequence"/>
</dbReference>
<dbReference type="SUPFAM" id="SSF47413">
    <property type="entry name" value="lambda repressor-like DNA-binding domains"/>
    <property type="match status" value="1"/>
</dbReference>